<feature type="compositionally biased region" description="Basic residues" evidence="1">
    <location>
        <begin position="231"/>
        <end position="240"/>
    </location>
</feature>
<dbReference type="InParanoid" id="A0A067MCH6"/>
<dbReference type="PANTHER" id="PTHR13361">
    <property type="entry name" value="WW DOMAIN-BINDING PROTEIN 11"/>
    <property type="match status" value="1"/>
</dbReference>
<feature type="compositionally biased region" description="Polar residues" evidence="1">
    <location>
        <begin position="378"/>
        <end position="388"/>
    </location>
</feature>
<dbReference type="GO" id="GO:0003677">
    <property type="term" value="F:DNA binding"/>
    <property type="evidence" value="ECO:0007669"/>
    <property type="project" value="InterPro"/>
</dbReference>
<feature type="compositionally biased region" description="Acidic residues" evidence="1">
    <location>
        <begin position="461"/>
        <end position="477"/>
    </location>
</feature>
<dbReference type="Gene3D" id="3.10.260.10">
    <property type="entry name" value="Transcription regulator HTH, APSES-type DNA-binding domain"/>
    <property type="match status" value="1"/>
</dbReference>
<dbReference type="HOGENOM" id="CLU_284677_0_0_1"/>
<feature type="region of interest" description="Disordered" evidence="1">
    <location>
        <begin position="226"/>
        <end position="444"/>
    </location>
</feature>
<protein>
    <recommendedName>
        <fullName evidence="2">GDS1 winged helix domain-containing protein</fullName>
    </recommendedName>
</protein>
<reference evidence="4" key="1">
    <citation type="journal article" date="2014" name="Proc. Natl. Acad. Sci. U.S.A.">
        <title>Extensive sampling of basidiomycete genomes demonstrates inadequacy of the white-rot/brown-rot paradigm for wood decay fungi.</title>
        <authorList>
            <person name="Riley R."/>
            <person name="Salamov A.A."/>
            <person name="Brown D.W."/>
            <person name="Nagy L.G."/>
            <person name="Floudas D."/>
            <person name="Held B.W."/>
            <person name="Levasseur A."/>
            <person name="Lombard V."/>
            <person name="Morin E."/>
            <person name="Otillar R."/>
            <person name="Lindquist E.A."/>
            <person name="Sun H."/>
            <person name="LaButti K.M."/>
            <person name="Schmutz J."/>
            <person name="Jabbour D."/>
            <person name="Luo H."/>
            <person name="Baker S.E."/>
            <person name="Pisabarro A.G."/>
            <person name="Walton J.D."/>
            <person name="Blanchette R.A."/>
            <person name="Henrissat B."/>
            <person name="Martin F."/>
            <person name="Cullen D."/>
            <person name="Hibbett D.S."/>
            <person name="Grigoriev I.V."/>
        </authorList>
    </citation>
    <scope>NUCLEOTIDE SEQUENCE [LARGE SCALE GENOMIC DNA]</scope>
    <source>
        <strain evidence="4">FD-172 SS1</strain>
    </source>
</reference>
<evidence type="ECO:0000313" key="4">
    <source>
        <dbReference type="Proteomes" id="UP000027195"/>
    </source>
</evidence>
<feature type="region of interest" description="Disordered" evidence="1">
    <location>
        <begin position="1046"/>
        <end position="1090"/>
    </location>
</feature>
<dbReference type="OrthoDB" id="5597783at2759"/>
<dbReference type="InterPro" id="IPR036887">
    <property type="entry name" value="HTH_APSES_sf"/>
</dbReference>
<feature type="compositionally biased region" description="Low complexity" evidence="1">
    <location>
        <begin position="1"/>
        <end position="28"/>
    </location>
</feature>
<dbReference type="Proteomes" id="UP000027195">
    <property type="component" value="Unassembled WGS sequence"/>
</dbReference>
<dbReference type="GO" id="GO:0005681">
    <property type="term" value="C:spliceosomal complex"/>
    <property type="evidence" value="ECO:0007669"/>
    <property type="project" value="TreeGrafter"/>
</dbReference>
<organism evidence="3 4">
    <name type="scientific">Botryobasidium botryosum (strain FD-172 SS1)</name>
    <dbReference type="NCBI Taxonomy" id="930990"/>
    <lineage>
        <taxon>Eukaryota</taxon>
        <taxon>Fungi</taxon>
        <taxon>Dikarya</taxon>
        <taxon>Basidiomycota</taxon>
        <taxon>Agaricomycotina</taxon>
        <taxon>Agaricomycetes</taxon>
        <taxon>Cantharellales</taxon>
        <taxon>Botryobasidiaceae</taxon>
        <taxon>Botryobasidium</taxon>
    </lineage>
</organism>
<keyword evidence="4" id="KW-1185">Reference proteome</keyword>
<accession>A0A067MCH6</accession>
<dbReference type="PANTHER" id="PTHR13361:SF1">
    <property type="entry name" value="WW DOMAIN-BINDING PROTEIN 11"/>
    <property type="match status" value="1"/>
</dbReference>
<evidence type="ECO:0000256" key="1">
    <source>
        <dbReference type="SAM" id="MobiDB-lite"/>
    </source>
</evidence>
<feature type="compositionally biased region" description="Acidic residues" evidence="1">
    <location>
        <begin position="425"/>
        <end position="435"/>
    </location>
</feature>
<feature type="region of interest" description="Disordered" evidence="1">
    <location>
        <begin position="1"/>
        <end position="51"/>
    </location>
</feature>
<gene>
    <name evidence="3" type="ORF">BOTBODRAFT_34680</name>
</gene>
<feature type="compositionally biased region" description="Basic residues" evidence="1">
    <location>
        <begin position="254"/>
        <end position="264"/>
    </location>
</feature>
<evidence type="ECO:0000259" key="2">
    <source>
        <dbReference type="Pfam" id="PF25318"/>
    </source>
</evidence>
<sequence>MPRPPTSTARAPAASAAPTTTSARKPSAGSTSARDADPLSPLHDFPPPALRARIQPDDLKDKALMAICATLHSVSNQALCIRELVDVCQARKIHPLPGCTPTGTLNTAIRNHLSRCQDRAVPALLSRHILSGTQEDDRLASALGALPLSRFDPPGTGTGATKKTRAARLQEEKEQQKSYCKNKNGKTRKGVSVWFLSAWTGCENPFVRAGFRDVPIIEECGESLVPERSSRPLKGKKKRSTTNISGAKGEGSGKKKTTASKARKTSAAPEISYSSSCDSYDVESDDGQQRPSLVDQTRTRVDSRSPPVACTPLPISYSTPLSSSSTPAPTPTSIAISTMPLPSPSLPSSSRPVIPPIVPPSVPAPSPYYPPLGHGRSPTPSTSYTNVTPPSPRQYRSASAATTASAASSAYASSSRSVCTTPPSSDDEGFYEDELPPPPPCSFGYDLDLDLEEFDFHFGDEDNDADDDLDDDDEDEVPLLTPRSPVRENIITVKREEFGEDEFSSSSMGRMLFEGREMGLGLEGPCYMRSREYAYPTYRPEECGGASAAAAALYYKSSMGMRFSPSLLPDLGLQISALAPFGKGPVSLGAVGRGSSFGSNSSTVGGGVGEDAVRAVKIEVVDISVGIDSLRKDGEEPSDGSAGMWSCEVGLELESGDIGAEVDAGVGDGIEGVEAAGGADGVDVGARMDVDRDMSHMLGPESVLVDDLDREMGWGAEADVDGGEADGEGSAVEEVRVVTRRYSPGMSVPLVGAQNGEWLASGVKRREPEVDSDVDDEVDGEFGARKRRCMGLGLLDVGEAGSLVVANTCTPLDPPITATILDGMPLFRTTCSSHTLVRRIDTDFVNITSLNLVSAPPLADDVLARLVSACATRLEVEAGAGKQHAHGSILRGTWVPLHFVRELVEKGTMIFPKEVGDVFLGEGLGDLFPAPVPQVRAVIASAGAGIVDGINAASVGAGGDGSGGVRSAVVAVPVEEAPNSDSNSPFHSEEATSSPSADLDPIPMPASLSKSSSVAEPGLALVPTPTPDMDRVALCSSVVVTSKRGRGRAGAAAACARPRRSTRSMSGAAAPVQVANARARTLRSGRNLPT</sequence>
<name>A0A067MCH6_BOTB1</name>
<feature type="compositionally biased region" description="Pro residues" evidence="1">
    <location>
        <begin position="353"/>
        <end position="370"/>
    </location>
</feature>
<dbReference type="SUPFAM" id="SSF54616">
    <property type="entry name" value="DNA-binding domain of Mlu1-box binding protein MBP1"/>
    <property type="match status" value="1"/>
</dbReference>
<feature type="region of interest" description="Disordered" evidence="1">
    <location>
        <begin position="457"/>
        <end position="480"/>
    </location>
</feature>
<dbReference type="Pfam" id="PF25318">
    <property type="entry name" value="WHD_GDS1"/>
    <property type="match status" value="1"/>
</dbReference>
<feature type="compositionally biased region" description="Low complexity" evidence="1">
    <location>
        <begin position="311"/>
        <end position="352"/>
    </location>
</feature>
<dbReference type="InterPro" id="IPR057511">
    <property type="entry name" value="WH_GDS1"/>
</dbReference>
<evidence type="ECO:0000313" key="3">
    <source>
        <dbReference type="EMBL" id="KDQ12380.1"/>
    </source>
</evidence>
<dbReference type="EMBL" id="KL198051">
    <property type="protein sequence ID" value="KDQ12380.1"/>
    <property type="molecule type" value="Genomic_DNA"/>
</dbReference>
<feature type="domain" description="GDS1 winged helix" evidence="2">
    <location>
        <begin position="55"/>
        <end position="129"/>
    </location>
</feature>
<feature type="compositionally biased region" description="Low complexity" evidence="1">
    <location>
        <begin position="1068"/>
        <end position="1079"/>
    </location>
</feature>
<feature type="compositionally biased region" description="Polar residues" evidence="1">
    <location>
        <begin position="979"/>
        <end position="996"/>
    </location>
</feature>
<dbReference type="STRING" id="930990.A0A067MCH6"/>
<dbReference type="AlphaFoldDB" id="A0A067MCH6"/>
<proteinExistence type="predicted"/>
<feature type="region of interest" description="Disordered" evidence="1">
    <location>
        <begin position="976"/>
        <end position="1022"/>
    </location>
</feature>
<feature type="compositionally biased region" description="Low complexity" evidence="1">
    <location>
        <begin position="395"/>
        <end position="417"/>
    </location>
</feature>